<evidence type="ECO:0000313" key="2">
    <source>
        <dbReference type="EMBL" id="KAJ4354112.1"/>
    </source>
</evidence>
<proteinExistence type="predicted"/>
<dbReference type="EMBL" id="JAPEUX010000004">
    <property type="protein sequence ID" value="KAJ4354112.1"/>
    <property type="molecule type" value="Genomic_DNA"/>
</dbReference>
<dbReference type="RefSeq" id="XP_056071886.1">
    <property type="nucleotide sequence ID" value="XM_056214619.1"/>
</dbReference>
<dbReference type="OrthoDB" id="3675232at2759"/>
<name>A0A9W9CBK9_9PLEO</name>
<dbReference type="AlphaFoldDB" id="A0A9W9CBK9"/>
<sequence>MSESPNSRDDLNNNSELSISTSFAWGNQNLPAERSTGRQHTIGSIQPEIIPGSPDATLQEANSELSRTSSQDIHPSPVPNARALAENLPYYERKSYRDILQRPPQSATSNSAGNQGSRLFKGLDDHATMLLKGFSTYDQAYSAEGSKKLPEVHLGNKSNSRVDFGRVGNTTGDGGHSSGHTGTGGRSRSGSTGNTHLHLNQDRETTTHEQMDAIMHQATENLLMYSLSTQPLADALHQNVRHAQGLWLTSDTPPYDILDMYIFFETKIVQDWNASRLDKRVPYEHSMNVLDEDSSFPLRWAAIKNGVKIRKQRSAFKGSELQTSEQDGDKQSVRATMLVVEAKPLPERSSRPLCPQSRPVIPEVSFDLDPANFATGWEERVPRPKTNANPYDLLQLAPSANVPFPETGKQANVTAVELMVFFPRYLKSTDVIDRLISNGGSSTIFAHIVNEHRVLKGTSLTKGNYFYTVMKARMRRRGPAYSQWTVADHPTPPGHNSSNLNIAGLHTEEDVRGNSTNKGIPTADENPGSIQFKCLGQHVKKFPSGFDALDLTRCIEHAIAHPTESWGYPEDFARLVGRIGGPSQIQPGHHDRVTFQRWKDSIRSKNRSTSSEA</sequence>
<feature type="compositionally biased region" description="Polar residues" evidence="1">
    <location>
        <begin position="59"/>
        <end position="73"/>
    </location>
</feature>
<comment type="caution">
    <text evidence="2">The sequence shown here is derived from an EMBL/GenBank/DDBJ whole genome shotgun (WGS) entry which is preliminary data.</text>
</comment>
<gene>
    <name evidence="2" type="ORF">N0V89_005845</name>
</gene>
<feature type="compositionally biased region" description="Gly residues" evidence="1">
    <location>
        <begin position="171"/>
        <end position="187"/>
    </location>
</feature>
<evidence type="ECO:0000256" key="1">
    <source>
        <dbReference type="SAM" id="MobiDB-lite"/>
    </source>
</evidence>
<reference evidence="2" key="1">
    <citation type="submission" date="2022-10" db="EMBL/GenBank/DDBJ databases">
        <title>Tapping the CABI collections for fungal endophytes: first genome assemblies for Collariella, Neodidymelliopsis, Ascochyta clinopodiicola, Didymella pomorum, Didymosphaeria variabile, Neocosmospora piperis and Neocucurbitaria cava.</title>
        <authorList>
            <person name="Hill R."/>
        </authorList>
    </citation>
    <scope>NUCLEOTIDE SEQUENCE</scope>
    <source>
        <strain evidence="2">IMI 356815</strain>
    </source>
</reference>
<evidence type="ECO:0000313" key="3">
    <source>
        <dbReference type="Proteomes" id="UP001140513"/>
    </source>
</evidence>
<dbReference type="Proteomes" id="UP001140513">
    <property type="component" value="Unassembled WGS sequence"/>
</dbReference>
<accession>A0A9W9CBK9</accession>
<protein>
    <submittedName>
        <fullName evidence="2">Uncharacterized protein</fullName>
    </submittedName>
</protein>
<feature type="region of interest" description="Disordered" evidence="1">
    <location>
        <begin position="45"/>
        <end position="80"/>
    </location>
</feature>
<feature type="region of interest" description="Disordered" evidence="1">
    <location>
        <begin position="152"/>
        <end position="198"/>
    </location>
</feature>
<dbReference type="GeneID" id="80909375"/>
<keyword evidence="3" id="KW-1185">Reference proteome</keyword>
<organism evidence="2 3">
    <name type="scientific">Didymosphaeria variabile</name>
    <dbReference type="NCBI Taxonomy" id="1932322"/>
    <lineage>
        <taxon>Eukaryota</taxon>
        <taxon>Fungi</taxon>
        <taxon>Dikarya</taxon>
        <taxon>Ascomycota</taxon>
        <taxon>Pezizomycotina</taxon>
        <taxon>Dothideomycetes</taxon>
        <taxon>Pleosporomycetidae</taxon>
        <taxon>Pleosporales</taxon>
        <taxon>Massarineae</taxon>
        <taxon>Didymosphaeriaceae</taxon>
        <taxon>Didymosphaeria</taxon>
    </lineage>
</organism>